<name>A0A8K1LDB0_9PASS</name>
<evidence type="ECO:0000313" key="1">
    <source>
        <dbReference type="EMBL" id="TRZ09631.1"/>
    </source>
</evidence>
<protein>
    <submittedName>
        <fullName evidence="1">Uncharacterized protein</fullName>
    </submittedName>
</protein>
<dbReference type="Proteomes" id="UP000796761">
    <property type="component" value="Unassembled WGS sequence"/>
</dbReference>
<evidence type="ECO:0000313" key="2">
    <source>
        <dbReference type="Proteomes" id="UP000796761"/>
    </source>
</evidence>
<accession>A0A8K1LDB0</accession>
<sequence>MIRELEHLIYEKKLRELSLFSLEKRQLFRGDLSNVCQCLKGGSQALLGDAKQKDKKQQAETGTQELEQKLEHEEELYCVGDLALEQMVQTKTCARCSRMTLLEQAGWTRELEHLIYEKKLRELSLFSLEKRQLFRGDLSNVCQCLKGGSQALLGDAKQKDKKQQAETGTQELEQKLEHEEELYCVGDLALEQMVQTKTCARCSRMTLLEQAGWTR</sequence>
<comment type="caution">
    <text evidence="1">The sequence shown here is derived from an EMBL/GenBank/DDBJ whole genome shotgun (WGS) entry which is preliminary data.</text>
</comment>
<gene>
    <name evidence="1" type="ORF">HGM15179_017477</name>
</gene>
<dbReference type="EMBL" id="SWJQ01001027">
    <property type="protein sequence ID" value="TRZ09631.1"/>
    <property type="molecule type" value="Genomic_DNA"/>
</dbReference>
<organism evidence="1 2">
    <name type="scientific">Zosterops borbonicus</name>
    <dbReference type="NCBI Taxonomy" id="364589"/>
    <lineage>
        <taxon>Eukaryota</taxon>
        <taxon>Metazoa</taxon>
        <taxon>Chordata</taxon>
        <taxon>Craniata</taxon>
        <taxon>Vertebrata</taxon>
        <taxon>Euteleostomi</taxon>
        <taxon>Archelosauria</taxon>
        <taxon>Archosauria</taxon>
        <taxon>Dinosauria</taxon>
        <taxon>Saurischia</taxon>
        <taxon>Theropoda</taxon>
        <taxon>Coelurosauria</taxon>
        <taxon>Aves</taxon>
        <taxon>Neognathae</taxon>
        <taxon>Neoaves</taxon>
        <taxon>Telluraves</taxon>
        <taxon>Australaves</taxon>
        <taxon>Passeriformes</taxon>
        <taxon>Sylvioidea</taxon>
        <taxon>Zosteropidae</taxon>
        <taxon>Zosterops</taxon>
    </lineage>
</organism>
<keyword evidence="2" id="KW-1185">Reference proteome</keyword>
<proteinExistence type="predicted"/>
<dbReference type="AlphaFoldDB" id="A0A8K1LDB0"/>
<reference evidence="1" key="1">
    <citation type="submission" date="2019-04" db="EMBL/GenBank/DDBJ databases">
        <title>Genome assembly of Zosterops borbonicus 15179.</title>
        <authorList>
            <person name="Leroy T."/>
            <person name="Anselmetti Y."/>
            <person name="Tilak M.-K."/>
            <person name="Nabholz B."/>
        </authorList>
    </citation>
    <scope>NUCLEOTIDE SEQUENCE</scope>
    <source>
        <strain evidence="1">HGM_15179</strain>
        <tissue evidence="1">Muscle</tissue>
    </source>
</reference>